<keyword evidence="5" id="KW-0349">Heme</keyword>
<name>A0A239LYT5_9RHOB</name>
<dbReference type="GO" id="GO:0022904">
    <property type="term" value="P:respiratory electron transport chain"/>
    <property type="evidence" value="ECO:0007669"/>
    <property type="project" value="InterPro"/>
</dbReference>
<evidence type="ECO:0000313" key="15">
    <source>
        <dbReference type="EMBL" id="SNT35515.1"/>
    </source>
</evidence>
<gene>
    <name evidence="15" type="ORF">SAMN04488078_11102</name>
</gene>
<dbReference type="GO" id="GO:0046872">
    <property type="term" value="F:metal ion binding"/>
    <property type="evidence" value="ECO:0007669"/>
    <property type="project" value="UniProtKB-KW"/>
</dbReference>
<dbReference type="AlphaFoldDB" id="A0A239LYT5"/>
<keyword evidence="9 13" id="KW-1133">Transmembrane helix</keyword>
<dbReference type="RefSeq" id="WP_089280464.1">
    <property type="nucleotide sequence ID" value="NZ_FZON01000110.1"/>
</dbReference>
<evidence type="ECO:0000313" key="16">
    <source>
        <dbReference type="Proteomes" id="UP000198440"/>
    </source>
</evidence>
<dbReference type="GO" id="GO:0005886">
    <property type="term" value="C:plasma membrane"/>
    <property type="evidence" value="ECO:0007669"/>
    <property type="project" value="UniProtKB-SubCell"/>
</dbReference>
<evidence type="ECO:0000256" key="4">
    <source>
        <dbReference type="ARBA" id="ARBA00022475"/>
    </source>
</evidence>
<evidence type="ECO:0000256" key="7">
    <source>
        <dbReference type="ARBA" id="ARBA00022723"/>
    </source>
</evidence>
<accession>A0A239LYT5</accession>
<organism evidence="15 16">
    <name type="scientific">Antarctobacter heliothermus</name>
    <dbReference type="NCBI Taxonomy" id="74033"/>
    <lineage>
        <taxon>Bacteria</taxon>
        <taxon>Pseudomonadati</taxon>
        <taxon>Pseudomonadota</taxon>
        <taxon>Alphaproteobacteria</taxon>
        <taxon>Rhodobacterales</taxon>
        <taxon>Roseobacteraceae</taxon>
        <taxon>Antarctobacter</taxon>
    </lineage>
</organism>
<sequence length="178" mass="19405">MSDLSDSPDRFGLISRALHWGMAVLFVPQFLSAAAHWALPRGDALRGTLWSYHVDLGVTLFLLVLLRGAWGLWNLGRRPEHSGVMGRVARAGHAALYALMVMVPAVKLIGSAGGMRGLSYLGISLVPARETAIAWTQAMAEWHGAIGWMLAALVLGHVVMAIGWHRFVKRDDVLSRMA</sequence>
<protein>
    <submittedName>
        <fullName evidence="15">Cytochrome b561</fullName>
    </submittedName>
</protein>
<comment type="cofactor">
    <cofactor evidence="1">
        <name>heme b</name>
        <dbReference type="ChEBI" id="CHEBI:60344"/>
    </cofactor>
</comment>
<keyword evidence="8" id="KW-0249">Electron transport</keyword>
<dbReference type="OrthoDB" id="7280471at2"/>
<dbReference type="InterPro" id="IPR011577">
    <property type="entry name" value="Cyt_b561_bac/Ni-Hgenase"/>
</dbReference>
<feature type="transmembrane region" description="Helical" evidence="13">
    <location>
        <begin position="20"/>
        <end position="38"/>
    </location>
</feature>
<evidence type="ECO:0000256" key="1">
    <source>
        <dbReference type="ARBA" id="ARBA00001970"/>
    </source>
</evidence>
<keyword evidence="11 13" id="KW-0472">Membrane</keyword>
<dbReference type="PANTHER" id="PTHR30529">
    <property type="entry name" value="CYTOCHROME B561"/>
    <property type="match status" value="1"/>
</dbReference>
<evidence type="ECO:0000256" key="3">
    <source>
        <dbReference type="ARBA" id="ARBA00022448"/>
    </source>
</evidence>
<evidence type="ECO:0000256" key="12">
    <source>
        <dbReference type="ARBA" id="ARBA00037975"/>
    </source>
</evidence>
<evidence type="ECO:0000256" key="10">
    <source>
        <dbReference type="ARBA" id="ARBA00023004"/>
    </source>
</evidence>
<dbReference type="GO" id="GO:0009055">
    <property type="term" value="F:electron transfer activity"/>
    <property type="evidence" value="ECO:0007669"/>
    <property type="project" value="InterPro"/>
</dbReference>
<feature type="domain" description="Cytochrome b561 bacterial/Ni-hydrogenase" evidence="14">
    <location>
        <begin position="10"/>
        <end position="177"/>
    </location>
</feature>
<proteinExistence type="inferred from homology"/>
<feature type="transmembrane region" description="Helical" evidence="13">
    <location>
        <begin position="94"/>
        <end position="115"/>
    </location>
</feature>
<feature type="transmembrane region" description="Helical" evidence="13">
    <location>
        <begin position="145"/>
        <end position="167"/>
    </location>
</feature>
<evidence type="ECO:0000256" key="2">
    <source>
        <dbReference type="ARBA" id="ARBA00004651"/>
    </source>
</evidence>
<evidence type="ECO:0000259" key="14">
    <source>
        <dbReference type="Pfam" id="PF01292"/>
    </source>
</evidence>
<keyword evidence="7" id="KW-0479">Metal-binding</keyword>
<keyword evidence="3" id="KW-0813">Transport</keyword>
<evidence type="ECO:0000256" key="13">
    <source>
        <dbReference type="SAM" id="Phobius"/>
    </source>
</evidence>
<dbReference type="EMBL" id="FZON01000110">
    <property type="protein sequence ID" value="SNT35515.1"/>
    <property type="molecule type" value="Genomic_DNA"/>
</dbReference>
<evidence type="ECO:0000256" key="9">
    <source>
        <dbReference type="ARBA" id="ARBA00022989"/>
    </source>
</evidence>
<dbReference type="InterPro" id="IPR016174">
    <property type="entry name" value="Di-haem_cyt_TM"/>
</dbReference>
<keyword evidence="4" id="KW-1003">Cell membrane</keyword>
<dbReference type="Proteomes" id="UP000198440">
    <property type="component" value="Unassembled WGS sequence"/>
</dbReference>
<reference evidence="15 16" key="1">
    <citation type="submission" date="2017-06" db="EMBL/GenBank/DDBJ databases">
        <authorList>
            <person name="Kim H.J."/>
            <person name="Triplett B.A."/>
        </authorList>
    </citation>
    <scope>NUCLEOTIDE SEQUENCE [LARGE SCALE GENOMIC DNA]</scope>
    <source>
        <strain evidence="15 16">DSM 11445</strain>
    </source>
</reference>
<evidence type="ECO:0000256" key="11">
    <source>
        <dbReference type="ARBA" id="ARBA00023136"/>
    </source>
</evidence>
<dbReference type="PANTHER" id="PTHR30529:SF1">
    <property type="entry name" value="CYTOCHROME B561 HOMOLOG 2"/>
    <property type="match status" value="1"/>
</dbReference>
<keyword evidence="10" id="KW-0408">Iron</keyword>
<comment type="similarity">
    <text evidence="12">Belongs to the cytochrome b561 family.</text>
</comment>
<dbReference type="SUPFAM" id="SSF81342">
    <property type="entry name" value="Transmembrane di-heme cytochromes"/>
    <property type="match status" value="1"/>
</dbReference>
<evidence type="ECO:0000256" key="6">
    <source>
        <dbReference type="ARBA" id="ARBA00022692"/>
    </source>
</evidence>
<comment type="subcellular location">
    <subcellularLocation>
        <location evidence="2">Cell membrane</location>
        <topology evidence="2">Multi-pass membrane protein</topology>
    </subcellularLocation>
</comment>
<dbReference type="GO" id="GO:0020037">
    <property type="term" value="F:heme binding"/>
    <property type="evidence" value="ECO:0007669"/>
    <property type="project" value="TreeGrafter"/>
</dbReference>
<feature type="transmembrane region" description="Helical" evidence="13">
    <location>
        <begin position="50"/>
        <end position="73"/>
    </location>
</feature>
<evidence type="ECO:0000256" key="8">
    <source>
        <dbReference type="ARBA" id="ARBA00022982"/>
    </source>
</evidence>
<keyword evidence="6 13" id="KW-0812">Transmembrane</keyword>
<evidence type="ECO:0000256" key="5">
    <source>
        <dbReference type="ARBA" id="ARBA00022617"/>
    </source>
</evidence>
<dbReference type="Pfam" id="PF01292">
    <property type="entry name" value="Ni_hydr_CYTB"/>
    <property type="match status" value="1"/>
</dbReference>
<dbReference type="InterPro" id="IPR052168">
    <property type="entry name" value="Cytochrome_b561_oxidase"/>
</dbReference>